<dbReference type="Proteomes" id="UP001156389">
    <property type="component" value="Unassembled WGS sequence"/>
</dbReference>
<dbReference type="SMART" id="SM00345">
    <property type="entry name" value="HTH_GNTR"/>
    <property type="match status" value="1"/>
</dbReference>
<accession>A0ABT2K184</accession>
<dbReference type="SMART" id="SM00866">
    <property type="entry name" value="UTRA"/>
    <property type="match status" value="1"/>
</dbReference>
<feature type="compositionally biased region" description="Polar residues" evidence="4">
    <location>
        <begin position="313"/>
        <end position="325"/>
    </location>
</feature>
<proteinExistence type="predicted"/>
<organism evidence="6 7">
    <name type="scientific">Streptomyces gossypii</name>
    <dbReference type="NCBI Taxonomy" id="2883101"/>
    <lineage>
        <taxon>Bacteria</taxon>
        <taxon>Bacillati</taxon>
        <taxon>Actinomycetota</taxon>
        <taxon>Actinomycetes</taxon>
        <taxon>Kitasatosporales</taxon>
        <taxon>Streptomycetaceae</taxon>
        <taxon>Streptomyces</taxon>
    </lineage>
</organism>
<reference evidence="6 7" key="1">
    <citation type="submission" date="2021-10" db="EMBL/GenBank/DDBJ databases">
        <title>Streptomyces gossypii sp. nov., isolated from soil collected from cotton field.</title>
        <authorList>
            <person name="Ge X."/>
            <person name="Chen X."/>
            <person name="Liu W."/>
        </authorList>
    </citation>
    <scope>NUCLEOTIDE SEQUENCE [LARGE SCALE GENOMIC DNA]</scope>
    <source>
        <strain evidence="6 7">N2-109</strain>
    </source>
</reference>
<feature type="domain" description="HTH gntR-type" evidence="5">
    <location>
        <begin position="51"/>
        <end position="121"/>
    </location>
</feature>
<feature type="compositionally biased region" description="Polar residues" evidence="4">
    <location>
        <begin position="1"/>
        <end position="11"/>
    </location>
</feature>
<keyword evidence="7" id="KW-1185">Reference proteome</keyword>
<dbReference type="CDD" id="cd07377">
    <property type="entry name" value="WHTH_GntR"/>
    <property type="match status" value="1"/>
</dbReference>
<dbReference type="PANTHER" id="PTHR44846">
    <property type="entry name" value="MANNOSYL-D-GLYCERATE TRANSPORT/METABOLISM SYSTEM REPRESSOR MNGR-RELATED"/>
    <property type="match status" value="1"/>
</dbReference>
<gene>
    <name evidence="6" type="ORF">LHJ74_28840</name>
</gene>
<evidence type="ECO:0000256" key="4">
    <source>
        <dbReference type="SAM" id="MobiDB-lite"/>
    </source>
</evidence>
<dbReference type="PANTHER" id="PTHR44846:SF1">
    <property type="entry name" value="MANNOSYL-D-GLYCERATE TRANSPORT_METABOLISM SYSTEM REPRESSOR MNGR-RELATED"/>
    <property type="match status" value="1"/>
</dbReference>
<dbReference type="PROSITE" id="PS50949">
    <property type="entry name" value="HTH_GNTR"/>
    <property type="match status" value="1"/>
</dbReference>
<keyword evidence="1" id="KW-0805">Transcription regulation</keyword>
<dbReference type="InterPro" id="IPR050679">
    <property type="entry name" value="Bact_HTH_transcr_reg"/>
</dbReference>
<keyword evidence="2" id="KW-0238">DNA-binding</keyword>
<dbReference type="Gene3D" id="1.10.10.10">
    <property type="entry name" value="Winged helix-like DNA-binding domain superfamily/Winged helix DNA-binding domain"/>
    <property type="match status" value="1"/>
</dbReference>
<name>A0ABT2K184_9ACTN</name>
<dbReference type="Pfam" id="PF00392">
    <property type="entry name" value="GntR"/>
    <property type="match status" value="1"/>
</dbReference>
<evidence type="ECO:0000256" key="1">
    <source>
        <dbReference type="ARBA" id="ARBA00023015"/>
    </source>
</evidence>
<dbReference type="Gene3D" id="3.40.1410.10">
    <property type="entry name" value="Chorismate lyase-like"/>
    <property type="match status" value="1"/>
</dbReference>
<dbReference type="InterPro" id="IPR000524">
    <property type="entry name" value="Tscrpt_reg_HTH_GntR"/>
</dbReference>
<evidence type="ECO:0000259" key="5">
    <source>
        <dbReference type="PROSITE" id="PS50949"/>
    </source>
</evidence>
<sequence>MTTFDKLSTTGKQKKATRGHDVRDGDNSAAGDTSQGTGTDGYDERGPEAGTPGAVLKRERVREVILELIESRQAGDAIPSERSLCARLGVSRPTLRAAVDELVATGLLVREHGRGMFVAPRKITQELVSGDQLLSVPQASGTWSSRLLEFTTVQAGARTGRKLRLSPAAEIVYVARLRLVEGAPIAIEHLHIPAGLVPGLSAPELEAGDLYEHLGEHHQVHVREAVQAIEPTVVTRAEADLLDVPVLSPALLFERLTTDTEGRPVEYVHSIYRGDRYRIVSRLTLGPTGATSSDPGEHHPGIPPGDFAYRDPMTSSTVGDIQSGR</sequence>
<dbReference type="InterPro" id="IPR011663">
    <property type="entry name" value="UTRA"/>
</dbReference>
<evidence type="ECO:0000256" key="3">
    <source>
        <dbReference type="ARBA" id="ARBA00023163"/>
    </source>
</evidence>
<comment type="caution">
    <text evidence="6">The sequence shown here is derived from an EMBL/GenBank/DDBJ whole genome shotgun (WGS) entry which is preliminary data.</text>
</comment>
<dbReference type="SUPFAM" id="SSF46785">
    <property type="entry name" value="Winged helix' DNA-binding domain"/>
    <property type="match status" value="1"/>
</dbReference>
<dbReference type="SUPFAM" id="SSF64288">
    <property type="entry name" value="Chorismate lyase-like"/>
    <property type="match status" value="1"/>
</dbReference>
<keyword evidence="3" id="KW-0804">Transcription</keyword>
<dbReference type="RefSeq" id="WP_260221158.1">
    <property type="nucleotide sequence ID" value="NZ_JAJAGO010000016.1"/>
</dbReference>
<dbReference type="PRINTS" id="PR00035">
    <property type="entry name" value="HTHGNTR"/>
</dbReference>
<evidence type="ECO:0000256" key="2">
    <source>
        <dbReference type="ARBA" id="ARBA00023125"/>
    </source>
</evidence>
<feature type="region of interest" description="Disordered" evidence="4">
    <location>
        <begin position="1"/>
        <end position="56"/>
    </location>
</feature>
<protein>
    <submittedName>
        <fullName evidence="6">GntR family transcriptional regulator</fullName>
    </submittedName>
</protein>
<dbReference type="InterPro" id="IPR036388">
    <property type="entry name" value="WH-like_DNA-bd_sf"/>
</dbReference>
<dbReference type="EMBL" id="JAJAGO010000016">
    <property type="protein sequence ID" value="MCT2593866.1"/>
    <property type="molecule type" value="Genomic_DNA"/>
</dbReference>
<feature type="region of interest" description="Disordered" evidence="4">
    <location>
        <begin position="288"/>
        <end position="325"/>
    </location>
</feature>
<evidence type="ECO:0000313" key="6">
    <source>
        <dbReference type="EMBL" id="MCT2593866.1"/>
    </source>
</evidence>
<evidence type="ECO:0000313" key="7">
    <source>
        <dbReference type="Proteomes" id="UP001156389"/>
    </source>
</evidence>
<dbReference type="InterPro" id="IPR036390">
    <property type="entry name" value="WH_DNA-bd_sf"/>
</dbReference>
<dbReference type="Pfam" id="PF07702">
    <property type="entry name" value="UTRA"/>
    <property type="match status" value="1"/>
</dbReference>
<dbReference type="InterPro" id="IPR028978">
    <property type="entry name" value="Chorismate_lyase_/UTRA_dom_sf"/>
</dbReference>